<keyword evidence="4" id="KW-0418">Kinase</keyword>
<dbReference type="GO" id="GO:0005634">
    <property type="term" value="C:nucleus"/>
    <property type="evidence" value="ECO:0007669"/>
    <property type="project" value="TreeGrafter"/>
</dbReference>
<evidence type="ECO:0000256" key="4">
    <source>
        <dbReference type="ARBA" id="ARBA00022777"/>
    </source>
</evidence>
<dbReference type="Proteomes" id="UP000290288">
    <property type="component" value="Unassembled WGS sequence"/>
</dbReference>
<dbReference type="Gene3D" id="3.30.200.20">
    <property type="entry name" value="Phosphorylase Kinase, domain 1"/>
    <property type="match status" value="1"/>
</dbReference>
<protein>
    <recommendedName>
        <fullName evidence="6">Protein kinase domain-containing protein</fullName>
    </recommendedName>
</protein>
<dbReference type="Pfam" id="PF06293">
    <property type="entry name" value="Kdo"/>
    <property type="match status" value="1"/>
</dbReference>
<dbReference type="InterPro" id="IPR051175">
    <property type="entry name" value="CLK_kinases"/>
</dbReference>
<dbReference type="SUPFAM" id="SSF56112">
    <property type="entry name" value="Protein kinase-like (PK-like)"/>
    <property type="match status" value="1"/>
</dbReference>
<dbReference type="Pfam" id="PF00069">
    <property type="entry name" value="Pkinase"/>
    <property type="match status" value="1"/>
</dbReference>
<sequence>MAPNGRQYQPLQQLDEVEDVEGYRPGGFHPVTIGDILGGGRYRILHKLGFGGSSTVWLARDLAPTVSSRSLVSLKVMIARVSKRPPEAIAELVIPRKLRSTVSHRTALQSVRVAQHHFMETGPNGTHLCIASPLCGPSALSTSEYLAYKYKQRIQGRVARYVAKQVAINVDSMHTAGIAHGDLTTSNILFKLEGYVQGWSDTQIYDILGEPATEAVIRVDGTSPAQPDAPRELVEAIDGSRFVDASVLQGDVVLTDFGQSFSISDVPKDYSPATVVHYMPPEFRFTQKAELASDIWMLACAIFEIRAGYSLFDSFLRSSDIVLMQTVETLGRLPDPWWGRFEDRHLWFNEDGEPKPEEVQERAVHITAAKKPLRQRIEQIWQGEEPVVGYNTSFTESRDMAMSREEVDLLTDLLGKMLRYRPEERIQIQGVVNHPWFDYK</sequence>
<dbReference type="SMART" id="SM00220">
    <property type="entry name" value="S_TKc"/>
    <property type="match status" value="1"/>
</dbReference>
<keyword evidence="1" id="KW-0723">Serine/threonine-protein kinase</keyword>
<gene>
    <name evidence="7" type="ORF">EST38_g5056</name>
</gene>
<dbReference type="GO" id="GO:0005524">
    <property type="term" value="F:ATP binding"/>
    <property type="evidence" value="ECO:0007669"/>
    <property type="project" value="UniProtKB-KW"/>
</dbReference>
<dbReference type="PROSITE" id="PS50011">
    <property type="entry name" value="PROTEIN_KINASE_DOM"/>
    <property type="match status" value="1"/>
</dbReference>
<dbReference type="PANTHER" id="PTHR45646">
    <property type="entry name" value="SERINE/THREONINE-PROTEIN KINASE DOA-RELATED"/>
    <property type="match status" value="1"/>
</dbReference>
<dbReference type="AlphaFoldDB" id="A0A4V1Q443"/>
<accession>A0A4V1Q443</accession>
<dbReference type="InterPro" id="IPR000719">
    <property type="entry name" value="Prot_kinase_dom"/>
</dbReference>
<dbReference type="PANTHER" id="PTHR45646:SF11">
    <property type="entry name" value="SERINE_THREONINE-PROTEIN KINASE DOA"/>
    <property type="match status" value="1"/>
</dbReference>
<evidence type="ECO:0000256" key="2">
    <source>
        <dbReference type="ARBA" id="ARBA00022679"/>
    </source>
</evidence>
<evidence type="ECO:0000256" key="1">
    <source>
        <dbReference type="ARBA" id="ARBA00022527"/>
    </source>
</evidence>
<dbReference type="EMBL" id="SDEE01000133">
    <property type="protein sequence ID" value="RXW20788.1"/>
    <property type="molecule type" value="Genomic_DNA"/>
</dbReference>
<comment type="caution">
    <text evidence="7">The sequence shown here is derived from an EMBL/GenBank/DDBJ whole genome shotgun (WGS) entry which is preliminary data.</text>
</comment>
<reference evidence="7 8" key="1">
    <citation type="submission" date="2019-01" db="EMBL/GenBank/DDBJ databases">
        <title>Draft genome sequence of Psathyrella aberdarensis IHI B618.</title>
        <authorList>
            <person name="Buettner E."/>
            <person name="Kellner H."/>
        </authorList>
    </citation>
    <scope>NUCLEOTIDE SEQUENCE [LARGE SCALE GENOMIC DNA]</scope>
    <source>
        <strain evidence="7 8">IHI B618</strain>
    </source>
</reference>
<feature type="domain" description="Protein kinase" evidence="6">
    <location>
        <begin position="42"/>
        <end position="437"/>
    </location>
</feature>
<evidence type="ECO:0000313" key="8">
    <source>
        <dbReference type="Proteomes" id="UP000290288"/>
    </source>
</evidence>
<keyword evidence="5" id="KW-0067">ATP-binding</keyword>
<dbReference type="InterPro" id="IPR011009">
    <property type="entry name" value="Kinase-like_dom_sf"/>
</dbReference>
<evidence type="ECO:0000256" key="3">
    <source>
        <dbReference type="ARBA" id="ARBA00022741"/>
    </source>
</evidence>
<name>A0A4V1Q443_9AGAR</name>
<organism evidence="7 8">
    <name type="scientific">Candolleomyces aberdarensis</name>
    <dbReference type="NCBI Taxonomy" id="2316362"/>
    <lineage>
        <taxon>Eukaryota</taxon>
        <taxon>Fungi</taxon>
        <taxon>Dikarya</taxon>
        <taxon>Basidiomycota</taxon>
        <taxon>Agaricomycotina</taxon>
        <taxon>Agaricomycetes</taxon>
        <taxon>Agaricomycetidae</taxon>
        <taxon>Agaricales</taxon>
        <taxon>Agaricineae</taxon>
        <taxon>Psathyrellaceae</taxon>
        <taxon>Candolleomyces</taxon>
    </lineage>
</organism>
<evidence type="ECO:0000259" key="6">
    <source>
        <dbReference type="PROSITE" id="PS50011"/>
    </source>
</evidence>
<keyword evidence="2" id="KW-0808">Transferase</keyword>
<evidence type="ECO:0000256" key="5">
    <source>
        <dbReference type="ARBA" id="ARBA00022840"/>
    </source>
</evidence>
<dbReference type="OrthoDB" id="5979581at2759"/>
<proteinExistence type="predicted"/>
<evidence type="ECO:0000313" key="7">
    <source>
        <dbReference type="EMBL" id="RXW20788.1"/>
    </source>
</evidence>
<keyword evidence="8" id="KW-1185">Reference proteome</keyword>
<dbReference type="Gene3D" id="1.10.510.10">
    <property type="entry name" value="Transferase(Phosphotransferase) domain 1"/>
    <property type="match status" value="1"/>
</dbReference>
<dbReference type="GO" id="GO:0043484">
    <property type="term" value="P:regulation of RNA splicing"/>
    <property type="evidence" value="ECO:0007669"/>
    <property type="project" value="TreeGrafter"/>
</dbReference>
<dbReference type="GO" id="GO:0004674">
    <property type="term" value="F:protein serine/threonine kinase activity"/>
    <property type="evidence" value="ECO:0007669"/>
    <property type="project" value="UniProtKB-KW"/>
</dbReference>
<dbReference type="STRING" id="2316362.A0A4V1Q443"/>
<keyword evidence="3" id="KW-0547">Nucleotide-binding</keyword>